<feature type="region of interest" description="Disordered" evidence="1">
    <location>
        <begin position="76"/>
        <end position="95"/>
    </location>
</feature>
<evidence type="ECO:0000313" key="3">
    <source>
        <dbReference type="EMBL" id="RVW20763.1"/>
    </source>
</evidence>
<evidence type="ECO:0000256" key="1">
    <source>
        <dbReference type="SAM" id="MobiDB-lite"/>
    </source>
</evidence>
<keyword evidence="2" id="KW-0472">Membrane</keyword>
<keyword evidence="2" id="KW-0812">Transmembrane</keyword>
<feature type="region of interest" description="Disordered" evidence="1">
    <location>
        <begin position="126"/>
        <end position="180"/>
    </location>
</feature>
<accession>A0A438CBY1</accession>
<dbReference type="EMBL" id="QGNW01002340">
    <property type="protein sequence ID" value="RVW20763.1"/>
    <property type="molecule type" value="Genomic_DNA"/>
</dbReference>
<feature type="compositionally biased region" description="Polar residues" evidence="1">
    <location>
        <begin position="167"/>
        <end position="179"/>
    </location>
</feature>
<keyword evidence="2" id="KW-1133">Transmembrane helix</keyword>
<sequence length="341" mass="38524">MCPRVAILLNFFMLDFFIFLLAFLIGFGKGLRSSKAWILHVNELPFDFPWIIQRSPSFLDCFGGIAKKLKEGLLEPKDNHAKTGGANSSSPSIRLRAPRETLVQGSIPEPPQPLVVPPLVEDASLSPSSRCYEKRRHPPLPRQVLPEPKSQPPSEPQSSQPPAIKSQIPSGMTPETSARAQGLLPSAVEVRHPTVIHFTTDGRHGILGARHIVEALHIPYEPARPEDYRVWTHPSQSDIVHILSRGASTCQYLLRKELPLSMFFIDALLRHNIFPLQHWVQRRGVLLEALFRISRDSSLALIISLWPLFCTLKRRAIGRSSSERMLFHFSSPDCYVRFWST</sequence>
<proteinExistence type="predicted"/>
<feature type="transmembrane region" description="Helical" evidence="2">
    <location>
        <begin position="6"/>
        <end position="27"/>
    </location>
</feature>
<evidence type="ECO:0000313" key="4">
    <source>
        <dbReference type="Proteomes" id="UP000288805"/>
    </source>
</evidence>
<comment type="caution">
    <text evidence="3">The sequence shown here is derived from an EMBL/GenBank/DDBJ whole genome shotgun (WGS) entry which is preliminary data.</text>
</comment>
<evidence type="ECO:0000256" key="2">
    <source>
        <dbReference type="SAM" id="Phobius"/>
    </source>
</evidence>
<organism evidence="3 4">
    <name type="scientific">Vitis vinifera</name>
    <name type="common">Grape</name>
    <dbReference type="NCBI Taxonomy" id="29760"/>
    <lineage>
        <taxon>Eukaryota</taxon>
        <taxon>Viridiplantae</taxon>
        <taxon>Streptophyta</taxon>
        <taxon>Embryophyta</taxon>
        <taxon>Tracheophyta</taxon>
        <taxon>Spermatophyta</taxon>
        <taxon>Magnoliopsida</taxon>
        <taxon>eudicotyledons</taxon>
        <taxon>Gunneridae</taxon>
        <taxon>Pentapetalae</taxon>
        <taxon>rosids</taxon>
        <taxon>Vitales</taxon>
        <taxon>Vitaceae</taxon>
        <taxon>Viteae</taxon>
        <taxon>Vitis</taxon>
    </lineage>
</organism>
<dbReference type="AlphaFoldDB" id="A0A438CBY1"/>
<gene>
    <name evidence="3" type="ORF">CK203_113241</name>
</gene>
<reference evidence="3 4" key="1">
    <citation type="journal article" date="2018" name="PLoS Genet.">
        <title>Population sequencing reveals clonal diversity and ancestral inbreeding in the grapevine cultivar Chardonnay.</title>
        <authorList>
            <person name="Roach M.J."/>
            <person name="Johnson D.L."/>
            <person name="Bohlmann J."/>
            <person name="van Vuuren H.J."/>
            <person name="Jones S.J."/>
            <person name="Pretorius I.S."/>
            <person name="Schmidt S.A."/>
            <person name="Borneman A.R."/>
        </authorList>
    </citation>
    <scope>NUCLEOTIDE SEQUENCE [LARGE SCALE GENOMIC DNA]</scope>
    <source>
        <strain evidence="4">cv. Chardonnay</strain>
        <tissue evidence="3">Leaf</tissue>
    </source>
</reference>
<dbReference type="Proteomes" id="UP000288805">
    <property type="component" value="Unassembled WGS sequence"/>
</dbReference>
<name>A0A438CBY1_VITVI</name>
<protein>
    <submittedName>
        <fullName evidence="3">Uncharacterized protein</fullName>
    </submittedName>
</protein>